<reference evidence="1 2" key="1">
    <citation type="journal article" date="2019" name="Nature">
        <title>A new antibiotic selectively kills Gram-negative pathogens.</title>
        <authorList>
            <person name="Imai Y."/>
            <person name="Meyer K.J."/>
            <person name="Iinishi A."/>
            <person name="Favre-Godal Q."/>
            <person name="Green R."/>
            <person name="Manuse S."/>
            <person name="Caboni M."/>
            <person name="Mori M."/>
            <person name="Niles S."/>
            <person name="Ghiglieri M."/>
            <person name="Honrao C."/>
            <person name="Ma X."/>
            <person name="Guo J.J."/>
            <person name="Makriyannis A."/>
            <person name="Linares-Otoya L."/>
            <person name="Boehringer N."/>
            <person name="Wuisan Z.G."/>
            <person name="Kaur H."/>
            <person name="Wu R."/>
            <person name="Mateus A."/>
            <person name="Typas A."/>
            <person name="Savitski M.M."/>
            <person name="Espinoza J.L."/>
            <person name="O'Rourke A."/>
            <person name="Nelson K.E."/>
            <person name="Hiller S."/>
            <person name="Noinaj N."/>
            <person name="Schaeberle T.F."/>
            <person name="D'Onofrio A."/>
            <person name="Lewis K."/>
        </authorList>
    </citation>
    <scope>NUCLEOTIDE SEQUENCE [LARGE SCALE GENOMIC DNA]</scope>
    <source>
        <strain evidence="1 2">HGB 1456</strain>
    </source>
</reference>
<name>A0A7C9KSV7_9GAMM</name>
<organism evidence="1 2">
    <name type="scientific">Photorhabdus khanii</name>
    <dbReference type="NCBI Taxonomy" id="1004150"/>
    <lineage>
        <taxon>Bacteria</taxon>
        <taxon>Pseudomonadati</taxon>
        <taxon>Pseudomonadota</taxon>
        <taxon>Gammaproteobacteria</taxon>
        <taxon>Enterobacterales</taxon>
        <taxon>Morganellaceae</taxon>
        <taxon>Photorhabdus</taxon>
    </lineage>
</organism>
<sequence>MDTVVGVNAGKACATCDVPPSCTHRYILTDDCIKYIDFPPISKMFEVVSIISEKRIYKLTSKLAPTKCLNNKENCPTTYIFRKGGAENIELTPKNLKKSYTITNDQAKLPIFTTPWEWLKEFFARDVNEIDKITYYSQTVDCSGLVQKTQIDVYPKYILSGEFKIDVKNSAHSTFKAKRLDYNKDQFGQLKNELGKTKWSEIGRYVHEREYTIAGKTEYQLFDKKNNSDFTILEGKKNIWKDKKSLVEKVKNAVEKAGSRILANKGGMAGIKEINLLGPSVEISGNKELKIINSIPSFEYNCKLKLAPLLGLEVKLDIINVLIAILGSPAAGKKWHDLRKLMEEQKEKMKDRKKGNVAGYGLFYVDFIISGEILNGGVTVKKSANDVKLIGEIENKLSLKLKAGFEAGVRILCIKGMLTATGGVDTALSTGLKCDDSGLGIYFSHEGIKAYFEVEVKVDYVKNINEDSISQSMAGNKGSNHGTNTKLIKADVMICDKDEFGPLYFIDFK</sequence>
<comment type="caution">
    <text evidence="1">The sequence shown here is derived from an EMBL/GenBank/DDBJ whole genome shotgun (WGS) entry which is preliminary data.</text>
</comment>
<dbReference type="EMBL" id="WHZZ01000005">
    <property type="protein sequence ID" value="MQL49306.1"/>
    <property type="molecule type" value="Genomic_DNA"/>
</dbReference>
<evidence type="ECO:0000313" key="2">
    <source>
        <dbReference type="Proteomes" id="UP000481739"/>
    </source>
</evidence>
<accession>A0A7C9KSV7</accession>
<dbReference type="AlphaFoldDB" id="A0A7C9KSV7"/>
<evidence type="ECO:0000313" key="1">
    <source>
        <dbReference type="EMBL" id="MQL49306.1"/>
    </source>
</evidence>
<dbReference type="RefSeq" id="WP_152963354.1">
    <property type="nucleotide sequence ID" value="NZ_CAWOZU010000020.1"/>
</dbReference>
<gene>
    <name evidence="1" type="ORF">GEA64_15655</name>
</gene>
<proteinExistence type="predicted"/>
<protein>
    <submittedName>
        <fullName evidence="1">Uncharacterized protein</fullName>
    </submittedName>
</protein>
<dbReference type="Proteomes" id="UP000481739">
    <property type="component" value="Unassembled WGS sequence"/>
</dbReference>